<proteinExistence type="predicted"/>
<feature type="region of interest" description="Disordered" evidence="1">
    <location>
        <begin position="92"/>
        <end position="119"/>
    </location>
</feature>
<accession>J3N860</accession>
<name>J3N860_ORYBR</name>
<protein>
    <submittedName>
        <fullName evidence="2">Uncharacterized protein</fullName>
    </submittedName>
</protein>
<dbReference type="AlphaFoldDB" id="J3N860"/>
<reference evidence="2" key="2">
    <citation type="submission" date="2013-04" db="UniProtKB">
        <authorList>
            <consortium name="EnsemblPlants"/>
        </authorList>
    </citation>
    <scope>IDENTIFICATION</scope>
</reference>
<reference evidence="2" key="1">
    <citation type="journal article" date="2013" name="Nat. Commun.">
        <title>Whole-genome sequencing of Oryza brachyantha reveals mechanisms underlying Oryza genome evolution.</title>
        <authorList>
            <person name="Chen J."/>
            <person name="Huang Q."/>
            <person name="Gao D."/>
            <person name="Wang J."/>
            <person name="Lang Y."/>
            <person name="Liu T."/>
            <person name="Li B."/>
            <person name="Bai Z."/>
            <person name="Luis Goicoechea J."/>
            <person name="Liang C."/>
            <person name="Chen C."/>
            <person name="Zhang W."/>
            <person name="Sun S."/>
            <person name="Liao Y."/>
            <person name="Zhang X."/>
            <person name="Yang L."/>
            <person name="Song C."/>
            <person name="Wang M."/>
            <person name="Shi J."/>
            <person name="Liu G."/>
            <person name="Liu J."/>
            <person name="Zhou H."/>
            <person name="Zhou W."/>
            <person name="Yu Q."/>
            <person name="An N."/>
            <person name="Chen Y."/>
            <person name="Cai Q."/>
            <person name="Wang B."/>
            <person name="Liu B."/>
            <person name="Min J."/>
            <person name="Huang Y."/>
            <person name="Wu H."/>
            <person name="Li Z."/>
            <person name="Zhang Y."/>
            <person name="Yin Y."/>
            <person name="Song W."/>
            <person name="Jiang J."/>
            <person name="Jackson S.A."/>
            <person name="Wing R.A."/>
            <person name="Wang J."/>
            <person name="Chen M."/>
        </authorList>
    </citation>
    <scope>NUCLEOTIDE SEQUENCE [LARGE SCALE GENOMIC DNA]</scope>
    <source>
        <strain evidence="2">cv. IRGC 101232</strain>
    </source>
</reference>
<dbReference type="HOGENOM" id="CLU_1079167_0_0_1"/>
<organism evidence="2">
    <name type="scientific">Oryza brachyantha</name>
    <name type="common">malo sina</name>
    <dbReference type="NCBI Taxonomy" id="4533"/>
    <lineage>
        <taxon>Eukaryota</taxon>
        <taxon>Viridiplantae</taxon>
        <taxon>Streptophyta</taxon>
        <taxon>Embryophyta</taxon>
        <taxon>Tracheophyta</taxon>
        <taxon>Spermatophyta</taxon>
        <taxon>Magnoliopsida</taxon>
        <taxon>Liliopsida</taxon>
        <taxon>Poales</taxon>
        <taxon>Poaceae</taxon>
        <taxon>BOP clade</taxon>
        <taxon>Oryzoideae</taxon>
        <taxon>Oryzeae</taxon>
        <taxon>Oryzinae</taxon>
        <taxon>Oryza</taxon>
    </lineage>
</organism>
<keyword evidence="3" id="KW-1185">Reference proteome</keyword>
<dbReference type="STRING" id="4533.J3N860"/>
<dbReference type="Gramene" id="OB11G19960.1">
    <property type="protein sequence ID" value="OB11G19960.1"/>
    <property type="gene ID" value="OB11G19960"/>
</dbReference>
<evidence type="ECO:0000313" key="3">
    <source>
        <dbReference type="Proteomes" id="UP000006038"/>
    </source>
</evidence>
<dbReference type="Proteomes" id="UP000006038">
    <property type="component" value="Chromosome 11"/>
</dbReference>
<dbReference type="EnsemblPlants" id="OB11G19960.1">
    <property type="protein sequence ID" value="OB11G19960.1"/>
    <property type="gene ID" value="OB11G19960"/>
</dbReference>
<feature type="compositionally biased region" description="Low complexity" evidence="1">
    <location>
        <begin position="92"/>
        <end position="115"/>
    </location>
</feature>
<evidence type="ECO:0000256" key="1">
    <source>
        <dbReference type="SAM" id="MobiDB-lite"/>
    </source>
</evidence>
<sequence>MVLQQKQVVFNASLMRGQMDIPSQFIWPPDETPSSLPADDLDVPLIDVGAGVDRHEVVCLVGKACSTASSSWSTTASTPRCRMRRTAAWTPSSRCSWSTSSPAPARATATPAASRGSLRPSYRGRRCCRLGTRRWATAKKWRNTWWGSSGRSTGAAGGGVRALLWRDEPAVARADGGISTRRFIDVGINRVIYDRQILHQPGIITLVTSYTTYGVQPKIGDPTSTTFSNICKMTQGHPLTSAKTLPMASSDICKVSHL</sequence>
<evidence type="ECO:0000313" key="2">
    <source>
        <dbReference type="EnsemblPlants" id="OB11G19960.1"/>
    </source>
</evidence>